<gene>
    <name evidence="1" type="ORF">MJO28_013024</name>
</gene>
<evidence type="ECO:0000313" key="2">
    <source>
        <dbReference type="Proteomes" id="UP001060170"/>
    </source>
</evidence>
<sequence>MRTSPAQITRFRSRATSRESFDADCPSSAWTLIALLNKVVGFYDILAIFHGAHLTQVDSQRTYLHNILTIGLVIYGLQATGEVDKEIIFFPRNEEHENGEEYTPLLTFGLPSSSQENPKFVFVDRRDSFFFASCDRSRT</sequence>
<proteinExistence type="predicted"/>
<accession>A0ACC0DZ72</accession>
<evidence type="ECO:0000313" key="1">
    <source>
        <dbReference type="EMBL" id="KAI7940739.1"/>
    </source>
</evidence>
<organism evidence="1 2">
    <name type="scientific">Puccinia striiformis f. sp. tritici</name>
    <dbReference type="NCBI Taxonomy" id="168172"/>
    <lineage>
        <taxon>Eukaryota</taxon>
        <taxon>Fungi</taxon>
        <taxon>Dikarya</taxon>
        <taxon>Basidiomycota</taxon>
        <taxon>Pucciniomycotina</taxon>
        <taxon>Pucciniomycetes</taxon>
        <taxon>Pucciniales</taxon>
        <taxon>Pucciniaceae</taxon>
        <taxon>Puccinia</taxon>
    </lineage>
</organism>
<dbReference type="EMBL" id="CM045877">
    <property type="protein sequence ID" value="KAI7940739.1"/>
    <property type="molecule type" value="Genomic_DNA"/>
</dbReference>
<reference evidence="1 2" key="3">
    <citation type="journal article" date="2022" name="Microbiol. Spectr.">
        <title>Folding features and dynamics of 3D genome architecture in plant fungal pathogens.</title>
        <authorList>
            <person name="Xia C."/>
        </authorList>
    </citation>
    <scope>NUCLEOTIDE SEQUENCE [LARGE SCALE GENOMIC DNA]</scope>
    <source>
        <strain evidence="1 2">93-210</strain>
    </source>
</reference>
<protein>
    <submittedName>
        <fullName evidence="1">Uncharacterized protein</fullName>
    </submittedName>
</protein>
<reference evidence="2" key="2">
    <citation type="journal article" date="2018" name="Mol. Plant Microbe Interact.">
        <title>Genome sequence resources for the wheat stripe rust pathogen (Puccinia striiformis f. sp. tritici) and the barley stripe rust pathogen (Puccinia striiformis f. sp. hordei).</title>
        <authorList>
            <person name="Xia C."/>
            <person name="Wang M."/>
            <person name="Yin C."/>
            <person name="Cornejo O.E."/>
            <person name="Hulbert S.H."/>
            <person name="Chen X."/>
        </authorList>
    </citation>
    <scope>NUCLEOTIDE SEQUENCE [LARGE SCALE GENOMIC DNA]</scope>
    <source>
        <strain evidence="2">93-210</strain>
    </source>
</reference>
<keyword evidence="2" id="KW-1185">Reference proteome</keyword>
<dbReference type="Proteomes" id="UP001060170">
    <property type="component" value="Chromosome 13"/>
</dbReference>
<name>A0ACC0DZ72_9BASI</name>
<reference evidence="2" key="1">
    <citation type="journal article" date="2018" name="BMC Genomics">
        <title>Genomic insights into host adaptation between the wheat stripe rust pathogen (Puccinia striiformis f. sp. tritici) and the barley stripe rust pathogen (Puccinia striiformis f. sp. hordei).</title>
        <authorList>
            <person name="Xia C."/>
            <person name="Wang M."/>
            <person name="Yin C."/>
            <person name="Cornejo O.E."/>
            <person name="Hulbert S.H."/>
            <person name="Chen X."/>
        </authorList>
    </citation>
    <scope>NUCLEOTIDE SEQUENCE [LARGE SCALE GENOMIC DNA]</scope>
    <source>
        <strain evidence="2">93-210</strain>
    </source>
</reference>
<comment type="caution">
    <text evidence="1">The sequence shown here is derived from an EMBL/GenBank/DDBJ whole genome shotgun (WGS) entry which is preliminary data.</text>
</comment>